<reference evidence="2 3" key="1">
    <citation type="submission" date="2023-10" db="EMBL/GenBank/DDBJ databases">
        <title>Complete genome sequence of Shewanella sp. DAU334.</title>
        <authorList>
            <person name="Lee Y.-S."/>
            <person name="Jeong H.-R."/>
            <person name="Hwang E.-J."/>
            <person name="Choi Y.-L."/>
            <person name="Kim G.-D."/>
        </authorList>
    </citation>
    <scope>NUCLEOTIDE SEQUENCE [LARGE SCALE GENOMIC DNA]</scope>
    <source>
        <strain evidence="2 3">DAU334</strain>
    </source>
</reference>
<dbReference type="SUPFAM" id="SSF46894">
    <property type="entry name" value="C-terminal effector domain of the bipartite response regulators"/>
    <property type="match status" value="1"/>
</dbReference>
<dbReference type="EMBL" id="CP136522">
    <property type="protein sequence ID" value="WOT06991.1"/>
    <property type="molecule type" value="Genomic_DNA"/>
</dbReference>
<organism evidence="2 3">
    <name type="scientific">Shewanella youngdeokensis</name>
    <dbReference type="NCBI Taxonomy" id="2999068"/>
    <lineage>
        <taxon>Bacteria</taxon>
        <taxon>Pseudomonadati</taxon>
        <taxon>Pseudomonadota</taxon>
        <taxon>Gammaproteobacteria</taxon>
        <taxon>Alteromonadales</taxon>
        <taxon>Shewanellaceae</taxon>
        <taxon>Shewanella</taxon>
    </lineage>
</organism>
<dbReference type="Proteomes" id="UP001529491">
    <property type="component" value="Chromosome"/>
</dbReference>
<dbReference type="Gene3D" id="1.10.10.10">
    <property type="entry name" value="Winged helix-like DNA-binding domain superfamily/Winged helix DNA-binding domain"/>
    <property type="match status" value="1"/>
</dbReference>
<keyword evidence="3" id="KW-1185">Reference proteome</keyword>
<dbReference type="Pfam" id="PF00196">
    <property type="entry name" value="GerE"/>
    <property type="match status" value="1"/>
</dbReference>
<feature type="domain" description="HTH luxR-type" evidence="1">
    <location>
        <begin position="120"/>
        <end position="177"/>
    </location>
</feature>
<dbReference type="InterPro" id="IPR016032">
    <property type="entry name" value="Sig_transdc_resp-reg_C-effctor"/>
</dbReference>
<dbReference type="InterPro" id="IPR036388">
    <property type="entry name" value="WH-like_DNA-bd_sf"/>
</dbReference>
<sequence length="184" mass="20898">MKPIGWIFYQSKHASEPTAEAHCCRAWKLKFELNFECSNIVVSDNLYRANACELIASNKSASFHFGLNTKQSLQGYNIIRNQVTEGYLILIFESSYSPSPEQVKYYYNQIVLTHLINPGDIVVPKRTKNIVRLTALGFTTIEIANALFLSGRGVDYHLEQAKKRLGANNKSALVFLAMQNGWFR</sequence>
<dbReference type="SMART" id="SM00421">
    <property type="entry name" value="HTH_LUXR"/>
    <property type="match status" value="1"/>
</dbReference>
<dbReference type="RefSeq" id="WP_310472950.1">
    <property type="nucleotide sequence ID" value="NZ_CP136522.1"/>
</dbReference>
<name>A0ABZ0K3L1_9GAMM</name>
<evidence type="ECO:0000313" key="3">
    <source>
        <dbReference type="Proteomes" id="UP001529491"/>
    </source>
</evidence>
<proteinExistence type="predicted"/>
<gene>
    <name evidence="2" type="ORF">RGE70_08585</name>
</gene>
<dbReference type="InterPro" id="IPR000792">
    <property type="entry name" value="Tscrpt_reg_LuxR_C"/>
</dbReference>
<protein>
    <submittedName>
        <fullName evidence="2">LuxR C-terminal-related transcriptional regulator</fullName>
    </submittedName>
</protein>
<evidence type="ECO:0000313" key="2">
    <source>
        <dbReference type="EMBL" id="WOT06991.1"/>
    </source>
</evidence>
<accession>A0ABZ0K3L1</accession>
<evidence type="ECO:0000259" key="1">
    <source>
        <dbReference type="SMART" id="SM00421"/>
    </source>
</evidence>